<comment type="caution">
    <text evidence="2">The sequence shown here is derived from an EMBL/GenBank/DDBJ whole genome shotgun (WGS) entry which is preliminary data.</text>
</comment>
<gene>
    <name evidence="2" type="ORF">PVAP13_3KG569250</name>
</gene>
<feature type="region of interest" description="Disordered" evidence="1">
    <location>
        <begin position="61"/>
        <end position="200"/>
    </location>
</feature>
<accession>A0A8T0V9N2</accession>
<evidence type="ECO:0000256" key="1">
    <source>
        <dbReference type="SAM" id="MobiDB-lite"/>
    </source>
</evidence>
<feature type="compositionally biased region" description="Basic and acidic residues" evidence="1">
    <location>
        <begin position="155"/>
        <end position="173"/>
    </location>
</feature>
<feature type="region of interest" description="Disordered" evidence="1">
    <location>
        <begin position="13"/>
        <end position="45"/>
    </location>
</feature>
<evidence type="ECO:0000313" key="3">
    <source>
        <dbReference type="Proteomes" id="UP000823388"/>
    </source>
</evidence>
<sequence length="249" mass="26832">MFLTVVWTVEEEADRRTGHESMKPLPPLTQMRSRRAAPPPSPADAISARCTHPCGRCTAAAWQPHAAPSPAPPPCVRLRATADRPARGACSASVQPRPRPLRLAAPASAPPRPRPLHPPAATRSHHPRGSSVVAAPRRGPSRGGRRGARWGMGSEEGRRSETGRRGKEGEQRRGGRKGSRRNSTLQSRKTPSHPPVRCNQGGGYGAWAGRFHGEKKNVCGGRNIAESEVLPCGGFWSSLINQKSIYFLG</sequence>
<feature type="compositionally biased region" description="Basic residues" evidence="1">
    <location>
        <begin position="139"/>
        <end position="148"/>
    </location>
</feature>
<proteinExistence type="predicted"/>
<name>A0A8T0V9N2_PANVG</name>
<feature type="compositionally biased region" description="Basic and acidic residues" evidence="1">
    <location>
        <begin position="13"/>
        <end position="22"/>
    </location>
</feature>
<protein>
    <submittedName>
        <fullName evidence="2">Uncharacterized protein</fullName>
    </submittedName>
</protein>
<dbReference type="AlphaFoldDB" id="A0A8T0V9N2"/>
<reference evidence="2" key="1">
    <citation type="submission" date="2020-05" db="EMBL/GenBank/DDBJ databases">
        <title>WGS assembly of Panicum virgatum.</title>
        <authorList>
            <person name="Lovell J.T."/>
            <person name="Jenkins J."/>
            <person name="Shu S."/>
            <person name="Juenger T.E."/>
            <person name="Schmutz J."/>
        </authorList>
    </citation>
    <scope>NUCLEOTIDE SEQUENCE</scope>
    <source>
        <strain evidence="2">AP13</strain>
    </source>
</reference>
<organism evidence="2 3">
    <name type="scientific">Panicum virgatum</name>
    <name type="common">Blackwell switchgrass</name>
    <dbReference type="NCBI Taxonomy" id="38727"/>
    <lineage>
        <taxon>Eukaryota</taxon>
        <taxon>Viridiplantae</taxon>
        <taxon>Streptophyta</taxon>
        <taxon>Embryophyta</taxon>
        <taxon>Tracheophyta</taxon>
        <taxon>Spermatophyta</taxon>
        <taxon>Magnoliopsida</taxon>
        <taxon>Liliopsida</taxon>
        <taxon>Poales</taxon>
        <taxon>Poaceae</taxon>
        <taxon>PACMAD clade</taxon>
        <taxon>Panicoideae</taxon>
        <taxon>Panicodae</taxon>
        <taxon>Paniceae</taxon>
        <taxon>Panicinae</taxon>
        <taxon>Panicum</taxon>
        <taxon>Panicum sect. Hiantes</taxon>
    </lineage>
</organism>
<evidence type="ECO:0000313" key="2">
    <source>
        <dbReference type="EMBL" id="KAG2631047.1"/>
    </source>
</evidence>
<feature type="compositionally biased region" description="Pro residues" evidence="1">
    <location>
        <begin position="108"/>
        <end position="118"/>
    </location>
</feature>
<keyword evidence="3" id="KW-1185">Reference proteome</keyword>
<dbReference type="EMBL" id="CM029041">
    <property type="protein sequence ID" value="KAG2631047.1"/>
    <property type="molecule type" value="Genomic_DNA"/>
</dbReference>
<dbReference type="Proteomes" id="UP000823388">
    <property type="component" value="Chromosome 3K"/>
</dbReference>